<feature type="region of interest" description="Disordered" evidence="1">
    <location>
        <begin position="1"/>
        <end position="30"/>
    </location>
</feature>
<dbReference type="SUPFAM" id="SSF51182">
    <property type="entry name" value="RmlC-like cupins"/>
    <property type="match status" value="1"/>
</dbReference>
<dbReference type="AlphaFoldDB" id="A0A370MXA8"/>
<evidence type="ECO:0000256" key="1">
    <source>
        <dbReference type="SAM" id="MobiDB-lite"/>
    </source>
</evidence>
<reference evidence="3" key="1">
    <citation type="submission" date="2018-05" db="EMBL/GenBank/DDBJ databases">
        <authorList>
            <person name="Feng T."/>
        </authorList>
    </citation>
    <scope>NUCLEOTIDE SEQUENCE [LARGE SCALE GENOMIC DNA]</scope>
    <source>
        <strain evidence="3">S27</strain>
    </source>
</reference>
<dbReference type="RefSeq" id="WP_115108867.1">
    <property type="nucleotide sequence ID" value="NZ_QHKS01000041.1"/>
</dbReference>
<dbReference type="EMBL" id="QHKS01000041">
    <property type="protein sequence ID" value="RDJ97989.1"/>
    <property type="molecule type" value="Genomic_DNA"/>
</dbReference>
<dbReference type="Pfam" id="PF05962">
    <property type="entry name" value="HutD"/>
    <property type="match status" value="1"/>
</dbReference>
<dbReference type="InterPro" id="IPR010282">
    <property type="entry name" value="Uncharacterised_HutD/Ves"/>
</dbReference>
<protein>
    <recommendedName>
        <fullName evidence="4">Histidine utilization protein HutD</fullName>
    </recommendedName>
</protein>
<dbReference type="Gene3D" id="2.60.120.10">
    <property type="entry name" value="Jelly Rolls"/>
    <property type="match status" value="1"/>
</dbReference>
<dbReference type="PANTHER" id="PTHR37943">
    <property type="entry name" value="PROTEIN VES"/>
    <property type="match status" value="1"/>
</dbReference>
<dbReference type="InterPro" id="IPR014710">
    <property type="entry name" value="RmlC-like_jellyroll"/>
</dbReference>
<dbReference type="PANTHER" id="PTHR37943:SF1">
    <property type="entry name" value="PROTEIN VES"/>
    <property type="match status" value="1"/>
</dbReference>
<organism evidence="2 3">
    <name type="scientific">Paraburkholderia lacunae</name>
    <dbReference type="NCBI Taxonomy" id="2211104"/>
    <lineage>
        <taxon>Bacteria</taxon>
        <taxon>Pseudomonadati</taxon>
        <taxon>Pseudomonadota</taxon>
        <taxon>Betaproteobacteria</taxon>
        <taxon>Burkholderiales</taxon>
        <taxon>Burkholderiaceae</taxon>
        <taxon>Paraburkholderia</taxon>
    </lineage>
</organism>
<evidence type="ECO:0000313" key="3">
    <source>
        <dbReference type="Proteomes" id="UP000254875"/>
    </source>
</evidence>
<dbReference type="InterPro" id="IPR011051">
    <property type="entry name" value="RmlC_Cupin_sf"/>
</dbReference>
<dbReference type="Proteomes" id="UP000254875">
    <property type="component" value="Unassembled WGS sequence"/>
</dbReference>
<gene>
    <name evidence="2" type="ORF">DLM46_35155</name>
</gene>
<proteinExistence type="predicted"/>
<dbReference type="OrthoDB" id="9800082at2"/>
<name>A0A370MXA8_9BURK</name>
<feature type="compositionally biased region" description="Low complexity" evidence="1">
    <location>
        <begin position="1"/>
        <end position="18"/>
    </location>
</feature>
<keyword evidence="3" id="KW-1185">Reference proteome</keyword>
<sequence>MTLHLSGESSSSGSSTSSDHGKASPHPVTGAQPAVRFFNCASLAPEPWANGGGVTRTIARGPEDHAGVHWRVSLATLSGGARFSQFPGFDRTLVLLDDGAVDLHSQDGQLTARTGQPVQFSGDLHVWVTLAAKPVHVLNVMTRRDACRASVGVHTHSLRVTPAANQLLLSVDDQWTLSSSLLRNVSLAPMNGIWLEERHEALDLSPLGPEARLLSIAIEPLADR</sequence>
<evidence type="ECO:0008006" key="4">
    <source>
        <dbReference type="Google" id="ProtNLM"/>
    </source>
</evidence>
<comment type="caution">
    <text evidence="2">The sequence shown here is derived from an EMBL/GenBank/DDBJ whole genome shotgun (WGS) entry which is preliminary data.</text>
</comment>
<evidence type="ECO:0000313" key="2">
    <source>
        <dbReference type="EMBL" id="RDJ97989.1"/>
    </source>
</evidence>
<accession>A0A370MXA8</accession>